<keyword evidence="3" id="KW-1185">Reference proteome</keyword>
<accession>A0ABQ6H190</accession>
<protein>
    <submittedName>
        <fullName evidence="2">ABC transporter substrate-binding protein</fullName>
    </submittedName>
</protein>
<feature type="signal peptide" evidence="1">
    <location>
        <begin position="1"/>
        <end position="32"/>
    </location>
</feature>
<keyword evidence="1" id="KW-0732">Signal</keyword>
<evidence type="ECO:0000313" key="3">
    <source>
        <dbReference type="Proteomes" id="UP001157186"/>
    </source>
</evidence>
<reference evidence="2 3" key="1">
    <citation type="submission" date="2023-03" db="EMBL/GenBank/DDBJ databases">
        <title>Draft genome sequence of Thalassotalea insulae KCTC 62186T.</title>
        <authorList>
            <person name="Sawabe T."/>
        </authorList>
    </citation>
    <scope>NUCLEOTIDE SEQUENCE [LARGE SCALE GENOMIC DNA]</scope>
    <source>
        <strain evidence="2 3">KCTC 62186</strain>
    </source>
</reference>
<proteinExistence type="predicted"/>
<sequence length="272" mass="31749">MTNNDPLHTKKQRPKLLALFIVSMSWCLFCQAAEQKLTSIEIITGEYPPAISQQAPDNGYVARLVSDAFALADIKTTFTFRPWARGIRMVRLGNNPVIMYYGKTQERLDSFYFSDPLFQEQWFLFHLKSTRVNWQKLIDLSRFKIGATLSYSYTKEFHDLADKNVLNVNWVSRDEQNWHMLMAGHIDIYPATNAGWYQLNKLYSKEAVDLITTHPSPFLTHLAYLLFSKRHPQGKYLRDQFNKGFAKLKQLHPLSYYIPNSENQSWPSEPIN</sequence>
<dbReference type="SUPFAM" id="SSF53850">
    <property type="entry name" value="Periplasmic binding protein-like II"/>
    <property type="match status" value="1"/>
</dbReference>
<evidence type="ECO:0000256" key="1">
    <source>
        <dbReference type="SAM" id="SignalP"/>
    </source>
</evidence>
<evidence type="ECO:0000313" key="2">
    <source>
        <dbReference type="EMBL" id="GLX80196.1"/>
    </source>
</evidence>
<name>A0ABQ6H190_9GAMM</name>
<dbReference type="EMBL" id="BSST01000001">
    <property type="protein sequence ID" value="GLX80196.1"/>
    <property type="molecule type" value="Genomic_DNA"/>
</dbReference>
<dbReference type="Proteomes" id="UP001157186">
    <property type="component" value="Unassembled WGS sequence"/>
</dbReference>
<dbReference type="Gene3D" id="3.40.190.10">
    <property type="entry name" value="Periplasmic binding protein-like II"/>
    <property type="match status" value="2"/>
</dbReference>
<dbReference type="PANTHER" id="PTHR38834:SF3">
    <property type="entry name" value="SOLUTE-BINDING PROTEIN FAMILY 3_N-TERMINAL DOMAIN-CONTAINING PROTEIN"/>
    <property type="match status" value="1"/>
</dbReference>
<dbReference type="RefSeq" id="WP_284246166.1">
    <property type="nucleotide sequence ID" value="NZ_BSST01000001.1"/>
</dbReference>
<dbReference type="PANTHER" id="PTHR38834">
    <property type="entry name" value="PERIPLASMIC SUBSTRATE BINDING PROTEIN FAMILY 3"/>
    <property type="match status" value="1"/>
</dbReference>
<comment type="caution">
    <text evidence="2">The sequence shown here is derived from an EMBL/GenBank/DDBJ whole genome shotgun (WGS) entry which is preliminary data.</text>
</comment>
<gene>
    <name evidence="2" type="ORF">tinsulaeT_35360</name>
</gene>
<feature type="chain" id="PRO_5046339681" evidence="1">
    <location>
        <begin position="33"/>
        <end position="272"/>
    </location>
</feature>
<organism evidence="2 3">
    <name type="scientific">Thalassotalea insulae</name>
    <dbReference type="NCBI Taxonomy" id="2056778"/>
    <lineage>
        <taxon>Bacteria</taxon>
        <taxon>Pseudomonadati</taxon>
        <taxon>Pseudomonadota</taxon>
        <taxon>Gammaproteobacteria</taxon>
        <taxon>Alteromonadales</taxon>
        <taxon>Colwelliaceae</taxon>
        <taxon>Thalassotalea</taxon>
    </lineage>
</organism>